<sequence length="346" mass="39126">METLESETKMSVQPDGDTMEDSRDQVEDHPDWVEGDFTLVSSDNVRFCIQSCHVLSASHMFRTAGRLATTGDSTIEFTDTVLETATVINNFLRTISTGNGLYYTYPVTQDDCGWLKEWIGIGHAINLVGFLSKWECEAQLSSMRLQARYLRSEASECNSHYFFMLGALLDDPGLCFQALESFDIWDDGDDGNEGEFGGRVGCAMIDPTALPFWAWSILPSNYLWALTRSWGHVKTSRRSKHEVETVEDTFLRLMKAIKEYASHREGQLRPMVPSRTKTPKTNNETRLCHAVVEPVDVEITTNSYEIMRCLCHLEDVSPSVDTTRNVFMTSSLVYRVQLPGGEDKHV</sequence>
<dbReference type="RefSeq" id="XP_028474190.1">
    <property type="nucleotide sequence ID" value="XM_028617727.1"/>
</dbReference>
<reference evidence="2 3" key="1">
    <citation type="submission" date="2018-11" db="EMBL/GenBank/DDBJ databases">
        <title>Genome sequence of Apiotrichum porosum DSM 27194.</title>
        <authorList>
            <person name="Aliyu H."/>
            <person name="Gorte O."/>
            <person name="Ochsenreither K."/>
        </authorList>
    </citation>
    <scope>NUCLEOTIDE SEQUENCE [LARGE SCALE GENOMIC DNA]</scope>
    <source>
        <strain evidence="2 3">DSM 27194</strain>
    </source>
</reference>
<proteinExistence type="predicted"/>
<dbReference type="GeneID" id="39586514"/>
<organism evidence="2 3">
    <name type="scientific">Apiotrichum porosum</name>
    <dbReference type="NCBI Taxonomy" id="105984"/>
    <lineage>
        <taxon>Eukaryota</taxon>
        <taxon>Fungi</taxon>
        <taxon>Dikarya</taxon>
        <taxon>Basidiomycota</taxon>
        <taxon>Agaricomycotina</taxon>
        <taxon>Tremellomycetes</taxon>
        <taxon>Trichosporonales</taxon>
        <taxon>Trichosporonaceae</taxon>
        <taxon>Apiotrichum</taxon>
    </lineage>
</organism>
<name>A0A427XJT0_9TREE</name>
<dbReference type="EMBL" id="RSCE01000011">
    <property type="protein sequence ID" value="RSH79043.1"/>
    <property type="molecule type" value="Genomic_DNA"/>
</dbReference>
<evidence type="ECO:0000313" key="2">
    <source>
        <dbReference type="EMBL" id="RSH79043.1"/>
    </source>
</evidence>
<gene>
    <name evidence="2" type="ORF">EHS24_001971</name>
</gene>
<feature type="region of interest" description="Disordered" evidence="1">
    <location>
        <begin position="1"/>
        <end position="26"/>
    </location>
</feature>
<dbReference type="OrthoDB" id="2574774at2759"/>
<dbReference type="Proteomes" id="UP000279236">
    <property type="component" value="Unassembled WGS sequence"/>
</dbReference>
<dbReference type="STRING" id="105984.A0A427XJT0"/>
<comment type="caution">
    <text evidence="2">The sequence shown here is derived from an EMBL/GenBank/DDBJ whole genome shotgun (WGS) entry which is preliminary data.</text>
</comment>
<evidence type="ECO:0000256" key="1">
    <source>
        <dbReference type="SAM" id="MobiDB-lite"/>
    </source>
</evidence>
<evidence type="ECO:0008006" key="4">
    <source>
        <dbReference type="Google" id="ProtNLM"/>
    </source>
</evidence>
<accession>A0A427XJT0</accession>
<protein>
    <recommendedName>
        <fullName evidence="4">BTB domain-containing protein</fullName>
    </recommendedName>
</protein>
<dbReference type="AlphaFoldDB" id="A0A427XJT0"/>
<evidence type="ECO:0000313" key="3">
    <source>
        <dbReference type="Proteomes" id="UP000279236"/>
    </source>
</evidence>
<keyword evidence="3" id="KW-1185">Reference proteome</keyword>